<accession>D1CHX8</accession>
<dbReference type="RefSeq" id="WP_012876380.1">
    <property type="nucleotide sequence ID" value="NC_013526.1"/>
</dbReference>
<evidence type="ECO:0000256" key="4">
    <source>
        <dbReference type="ARBA" id="ARBA00023004"/>
    </source>
</evidence>
<dbReference type="OrthoDB" id="9794954at2"/>
<reference evidence="7" key="1">
    <citation type="journal article" date="2010" name="Stand. Genomic Sci.">
        <title>Complete genome sequence of 'Thermobaculum terrenum' type strain (YNP1).</title>
        <authorList>
            <person name="Kiss H."/>
            <person name="Cleland D."/>
            <person name="Lapidus A."/>
            <person name="Lucas S."/>
            <person name="Glavina Del Rio T."/>
            <person name="Nolan M."/>
            <person name="Tice H."/>
            <person name="Han C."/>
            <person name="Goodwin L."/>
            <person name="Pitluck S."/>
            <person name="Liolios K."/>
            <person name="Ivanova N."/>
            <person name="Mavromatis K."/>
            <person name="Ovchinnikova G."/>
            <person name="Pati A."/>
            <person name="Chen A."/>
            <person name="Palaniappan K."/>
            <person name="Land M."/>
            <person name="Hauser L."/>
            <person name="Chang Y."/>
            <person name="Jeffries C."/>
            <person name="Lu M."/>
            <person name="Brettin T."/>
            <person name="Detter J."/>
            <person name="Goker M."/>
            <person name="Tindall B."/>
            <person name="Beck B."/>
            <person name="McDermott T."/>
            <person name="Woyke T."/>
            <person name="Bristow J."/>
            <person name="Eisen J."/>
            <person name="Markowitz V."/>
            <person name="Hugenholtz P."/>
            <person name="Kyrpides N."/>
            <person name="Klenk H."/>
            <person name="Cheng J."/>
        </authorList>
    </citation>
    <scope>NUCLEOTIDE SEQUENCE [LARGE SCALE GENOMIC DNA]</scope>
    <source>
        <strain evidence="7">ATCC BAA-798 / YNP1</strain>
    </source>
</reference>
<dbReference type="eggNOG" id="COG0247">
    <property type="taxonomic scope" value="Bacteria"/>
</dbReference>
<dbReference type="PANTHER" id="PTHR43255">
    <property type="entry name" value="IRON-SULFUR-BINDING OXIDOREDUCTASE FADF-RELATED-RELATED"/>
    <property type="match status" value="1"/>
</dbReference>
<gene>
    <name evidence="6" type="ordered locus">Tter_2455</name>
</gene>
<keyword evidence="5" id="KW-0411">Iron-sulfur</keyword>
<keyword evidence="1" id="KW-0004">4Fe-4S</keyword>
<dbReference type="GO" id="GO:0005886">
    <property type="term" value="C:plasma membrane"/>
    <property type="evidence" value="ECO:0007669"/>
    <property type="project" value="TreeGrafter"/>
</dbReference>
<dbReference type="InterPro" id="IPR051460">
    <property type="entry name" value="HdrC_iron-sulfur_subunit"/>
</dbReference>
<keyword evidence="4" id="KW-0408">Iron</keyword>
<keyword evidence="7" id="KW-1185">Reference proteome</keyword>
<name>D1CHX8_THET1</name>
<proteinExistence type="predicted"/>
<sequence length="360" mass="40165">MLERYREAIRRNAMAHEQELFATPEVWALGSHAHTVSRRALLLWLVLTGHMDWSRELGDVLYAALTDGAQCAFSVYRYSEEGCPEETPYLRAARAELVRRGLAPEYVERAREAYLSEGTPWGKLERWTAPGEVVLLVDASTLALSPEVAEACRRVAQRVRPEVGLLAGVTTGYELYDLGLWDEAERAAREVAGGLQALGARLVVADSAEAAYALRRICPELGVELGCEVVHVSQWLCGLGDGLPPWRYEGVVTLHDSSRLGRGLGVYDPPRELIRRTGAQLRELRYHREQALPSGPTFGYPYPEAVEAIARRRLVEVLETGVEAVITTSPYARRNLRLVAPGAELRVLDLVEWLQHCWEG</sequence>
<keyword evidence="3" id="KW-0560">Oxidoreductase</keyword>
<protein>
    <submittedName>
        <fullName evidence="6">Uncharacterized protein</fullName>
    </submittedName>
</protein>
<dbReference type="GO" id="GO:0046872">
    <property type="term" value="F:metal ion binding"/>
    <property type="evidence" value="ECO:0007669"/>
    <property type="project" value="UniProtKB-KW"/>
</dbReference>
<evidence type="ECO:0000313" key="6">
    <source>
        <dbReference type="EMBL" id="ACZ43349.1"/>
    </source>
</evidence>
<evidence type="ECO:0000256" key="3">
    <source>
        <dbReference type="ARBA" id="ARBA00023002"/>
    </source>
</evidence>
<dbReference type="STRING" id="525904.Tter_2455"/>
<evidence type="ECO:0000256" key="2">
    <source>
        <dbReference type="ARBA" id="ARBA00022723"/>
    </source>
</evidence>
<dbReference type="Proteomes" id="UP000000323">
    <property type="component" value="Chromosome 2"/>
</dbReference>
<dbReference type="KEGG" id="ttr:Tter_2455"/>
<dbReference type="AlphaFoldDB" id="D1CHX8"/>
<dbReference type="GO" id="GO:0051539">
    <property type="term" value="F:4 iron, 4 sulfur cluster binding"/>
    <property type="evidence" value="ECO:0007669"/>
    <property type="project" value="UniProtKB-KW"/>
</dbReference>
<organism evidence="6 7">
    <name type="scientific">Thermobaculum terrenum (strain ATCC BAA-798 / CCMEE 7001 / YNP1)</name>
    <dbReference type="NCBI Taxonomy" id="525904"/>
    <lineage>
        <taxon>Bacteria</taxon>
        <taxon>Bacillati</taxon>
        <taxon>Chloroflexota</taxon>
        <taxon>Chloroflexia</taxon>
        <taxon>Candidatus Thermobaculales</taxon>
        <taxon>Candidatus Thermobaculaceae</taxon>
        <taxon>Thermobaculum</taxon>
    </lineage>
</organism>
<evidence type="ECO:0000313" key="7">
    <source>
        <dbReference type="Proteomes" id="UP000000323"/>
    </source>
</evidence>
<dbReference type="HOGENOM" id="CLU_023081_2_0_0"/>
<dbReference type="PANTHER" id="PTHR43255:SF1">
    <property type="entry name" value="IRON-SULFUR-BINDING OXIDOREDUCTASE FADF-RELATED"/>
    <property type="match status" value="1"/>
</dbReference>
<dbReference type="EMBL" id="CP001826">
    <property type="protein sequence ID" value="ACZ43349.1"/>
    <property type="molecule type" value="Genomic_DNA"/>
</dbReference>
<keyword evidence="2" id="KW-0479">Metal-binding</keyword>
<evidence type="ECO:0000256" key="5">
    <source>
        <dbReference type="ARBA" id="ARBA00023014"/>
    </source>
</evidence>
<evidence type="ECO:0000256" key="1">
    <source>
        <dbReference type="ARBA" id="ARBA00022485"/>
    </source>
</evidence>
<dbReference type="GO" id="GO:0016491">
    <property type="term" value="F:oxidoreductase activity"/>
    <property type="evidence" value="ECO:0007669"/>
    <property type="project" value="UniProtKB-KW"/>
</dbReference>